<evidence type="ECO:0000256" key="7">
    <source>
        <dbReference type="ARBA" id="ARBA00022741"/>
    </source>
</evidence>
<dbReference type="NCBIfam" id="TIGR00150">
    <property type="entry name" value="T6A_YjeE"/>
    <property type="match status" value="1"/>
</dbReference>
<proteinExistence type="inferred from homology"/>
<evidence type="ECO:0000256" key="10">
    <source>
        <dbReference type="ARBA" id="ARBA00032441"/>
    </source>
</evidence>
<keyword evidence="5" id="KW-0819">tRNA processing</keyword>
<keyword evidence="9" id="KW-0460">Magnesium</keyword>
<dbReference type="GO" id="GO:0016740">
    <property type="term" value="F:transferase activity"/>
    <property type="evidence" value="ECO:0007669"/>
    <property type="project" value="UniProtKB-KW"/>
</dbReference>
<dbReference type="EMBL" id="PFAG01000009">
    <property type="protein sequence ID" value="PIR98605.1"/>
    <property type="molecule type" value="Genomic_DNA"/>
</dbReference>
<dbReference type="InterPro" id="IPR027417">
    <property type="entry name" value="P-loop_NTPase"/>
</dbReference>
<evidence type="ECO:0000256" key="9">
    <source>
        <dbReference type="ARBA" id="ARBA00022842"/>
    </source>
</evidence>
<comment type="similarity">
    <text evidence="2">Belongs to the TsaE family.</text>
</comment>
<evidence type="ECO:0000256" key="1">
    <source>
        <dbReference type="ARBA" id="ARBA00004496"/>
    </source>
</evidence>
<comment type="caution">
    <text evidence="11">The sequence shown here is derived from an EMBL/GenBank/DDBJ whole genome shotgun (WGS) entry which is preliminary data.</text>
</comment>
<dbReference type="GO" id="GO:0046872">
    <property type="term" value="F:metal ion binding"/>
    <property type="evidence" value="ECO:0007669"/>
    <property type="project" value="UniProtKB-KW"/>
</dbReference>
<dbReference type="Gene3D" id="3.40.50.300">
    <property type="entry name" value="P-loop containing nucleotide triphosphate hydrolases"/>
    <property type="match status" value="1"/>
</dbReference>
<dbReference type="SUPFAM" id="SSF52540">
    <property type="entry name" value="P-loop containing nucleoside triphosphate hydrolases"/>
    <property type="match status" value="1"/>
</dbReference>
<reference evidence="12" key="1">
    <citation type="submission" date="2017-09" db="EMBL/GenBank/DDBJ databases">
        <title>Depth-based differentiation of microbial function through sediment-hosted aquifers and enrichment of novel symbionts in the deep terrestrial subsurface.</title>
        <authorList>
            <person name="Probst A.J."/>
            <person name="Ladd B."/>
            <person name="Jarett J.K."/>
            <person name="Geller-Mcgrath D.E."/>
            <person name="Sieber C.M.K."/>
            <person name="Emerson J.B."/>
            <person name="Anantharaman K."/>
            <person name="Thomas B.C."/>
            <person name="Malmstrom R."/>
            <person name="Stieglmeier M."/>
            <person name="Klingl A."/>
            <person name="Woyke T."/>
            <person name="Ryan C.M."/>
            <person name="Banfield J.F."/>
        </authorList>
    </citation>
    <scope>NUCLEOTIDE SEQUENCE [LARGE SCALE GENOMIC DNA]</scope>
</reference>
<evidence type="ECO:0000256" key="4">
    <source>
        <dbReference type="ARBA" id="ARBA00022490"/>
    </source>
</evidence>
<dbReference type="PANTHER" id="PTHR33540">
    <property type="entry name" value="TRNA THREONYLCARBAMOYLADENOSINE BIOSYNTHESIS PROTEIN TSAE"/>
    <property type="match status" value="1"/>
</dbReference>
<dbReference type="InterPro" id="IPR003442">
    <property type="entry name" value="T6A_TsaE"/>
</dbReference>
<evidence type="ECO:0000256" key="6">
    <source>
        <dbReference type="ARBA" id="ARBA00022723"/>
    </source>
</evidence>
<accession>A0A2H0VHL5</accession>
<evidence type="ECO:0000256" key="5">
    <source>
        <dbReference type="ARBA" id="ARBA00022694"/>
    </source>
</evidence>
<evidence type="ECO:0000313" key="12">
    <source>
        <dbReference type="Proteomes" id="UP000230776"/>
    </source>
</evidence>
<comment type="subcellular location">
    <subcellularLocation>
        <location evidence="1">Cytoplasm</location>
    </subcellularLocation>
</comment>
<dbReference type="Proteomes" id="UP000230776">
    <property type="component" value="Unassembled WGS sequence"/>
</dbReference>
<evidence type="ECO:0000256" key="2">
    <source>
        <dbReference type="ARBA" id="ARBA00007599"/>
    </source>
</evidence>
<dbReference type="PANTHER" id="PTHR33540:SF2">
    <property type="entry name" value="TRNA THREONYLCARBAMOYLADENOSINE BIOSYNTHESIS PROTEIN TSAE"/>
    <property type="match status" value="1"/>
</dbReference>
<keyword evidence="6" id="KW-0479">Metal-binding</keyword>
<sequence>MSKKTINIKSLKETKQFAESFAKEILDKPKCRSLVLALEGELGAGKTTFTQALGKEFGINKSILSPTFVISKRFPLKNKPFKNLYHIDVYRVGYEIGDMGLKDFMSEPNLLVIEWADKIRDILPKDTVWIKFEHGKEGTERKITINRR</sequence>
<dbReference type="Pfam" id="PF02367">
    <property type="entry name" value="TsaE"/>
    <property type="match status" value="1"/>
</dbReference>
<dbReference type="GO" id="GO:0005524">
    <property type="term" value="F:ATP binding"/>
    <property type="evidence" value="ECO:0007669"/>
    <property type="project" value="UniProtKB-KW"/>
</dbReference>
<evidence type="ECO:0000256" key="8">
    <source>
        <dbReference type="ARBA" id="ARBA00022840"/>
    </source>
</evidence>
<keyword evidence="11" id="KW-0808">Transferase</keyword>
<evidence type="ECO:0000313" key="11">
    <source>
        <dbReference type="EMBL" id="PIR98605.1"/>
    </source>
</evidence>
<dbReference type="AlphaFoldDB" id="A0A2H0VHL5"/>
<keyword evidence="8" id="KW-0067">ATP-binding</keyword>
<keyword evidence="7" id="KW-0547">Nucleotide-binding</keyword>
<dbReference type="GO" id="GO:0002949">
    <property type="term" value="P:tRNA threonylcarbamoyladenosine modification"/>
    <property type="evidence" value="ECO:0007669"/>
    <property type="project" value="InterPro"/>
</dbReference>
<gene>
    <name evidence="11" type="ORF">COT88_00690</name>
</gene>
<protein>
    <recommendedName>
        <fullName evidence="3">tRNA threonylcarbamoyladenosine biosynthesis protein TsaE</fullName>
    </recommendedName>
    <alternativeName>
        <fullName evidence="10">t(6)A37 threonylcarbamoyladenosine biosynthesis protein TsaE</fullName>
    </alternativeName>
</protein>
<name>A0A2H0VHL5_9BACT</name>
<keyword evidence="4" id="KW-0963">Cytoplasm</keyword>
<evidence type="ECO:0000256" key="3">
    <source>
        <dbReference type="ARBA" id="ARBA00019010"/>
    </source>
</evidence>
<dbReference type="GO" id="GO:0005737">
    <property type="term" value="C:cytoplasm"/>
    <property type="evidence" value="ECO:0007669"/>
    <property type="project" value="UniProtKB-SubCell"/>
</dbReference>
<organism evidence="11 12">
    <name type="scientific">Candidatus Colwellbacteria bacterium CG10_big_fil_rev_8_21_14_0_10_41_28</name>
    <dbReference type="NCBI Taxonomy" id="1974539"/>
    <lineage>
        <taxon>Bacteria</taxon>
        <taxon>Candidatus Colwelliibacteriota</taxon>
    </lineage>
</organism>